<dbReference type="InterPro" id="IPR001497">
    <property type="entry name" value="MethylDNA_cys_MeTrfase_AS"/>
</dbReference>
<dbReference type="RefSeq" id="WP_043210131.1">
    <property type="nucleotide sequence ID" value="NZ_CAJGUP010000067.1"/>
</dbReference>
<dbReference type="InterPro" id="IPR036217">
    <property type="entry name" value="MethylDNA_cys_MeTrfase_DNAb"/>
</dbReference>
<dbReference type="NCBIfam" id="TIGR00589">
    <property type="entry name" value="ogt"/>
    <property type="match status" value="1"/>
</dbReference>
<name>A0A0J6C8B6_9BORD</name>
<evidence type="ECO:0000313" key="11">
    <source>
        <dbReference type="EMBL" id="ANY14738.1"/>
    </source>
</evidence>
<dbReference type="PANTHER" id="PTHR10815">
    <property type="entry name" value="METHYLATED-DNA--PROTEIN-CYSTEINE METHYLTRANSFERASE"/>
    <property type="match status" value="1"/>
</dbReference>
<evidence type="ECO:0000313" key="12">
    <source>
        <dbReference type="EMBL" id="CUI59389.1"/>
    </source>
</evidence>
<dbReference type="EMBL" id="CP016440">
    <property type="protein sequence ID" value="ANY14738.1"/>
    <property type="molecule type" value="Genomic_DNA"/>
</dbReference>
<dbReference type="InterPro" id="IPR023546">
    <property type="entry name" value="MGMT"/>
</dbReference>
<evidence type="ECO:0000256" key="3">
    <source>
        <dbReference type="ARBA" id="ARBA00022490"/>
    </source>
</evidence>
<dbReference type="SUPFAM" id="SSF53155">
    <property type="entry name" value="Methylated DNA-protein cysteine methyltransferase domain"/>
    <property type="match status" value="1"/>
</dbReference>
<proteinExistence type="inferred from homology"/>
<dbReference type="OrthoDB" id="9802228at2"/>
<evidence type="ECO:0000256" key="5">
    <source>
        <dbReference type="ARBA" id="ARBA00022679"/>
    </source>
</evidence>
<dbReference type="SUPFAM" id="SSF46767">
    <property type="entry name" value="Methylated DNA-protein cysteine methyltransferase, C-terminal domain"/>
    <property type="match status" value="1"/>
</dbReference>
<evidence type="ECO:0000313" key="13">
    <source>
        <dbReference type="Proteomes" id="UP000053096"/>
    </source>
</evidence>
<keyword evidence="5 9" id="KW-0808">Transferase</keyword>
<dbReference type="AlphaFoldDB" id="A0A0J6C8B6"/>
<evidence type="ECO:0000256" key="7">
    <source>
        <dbReference type="ARBA" id="ARBA00023204"/>
    </source>
</evidence>
<dbReference type="Pfam" id="PF01035">
    <property type="entry name" value="DNA_binding_1"/>
    <property type="match status" value="1"/>
</dbReference>
<keyword evidence="6 9" id="KW-0227">DNA damage</keyword>
<comment type="catalytic activity">
    <reaction evidence="8 9">
        <text>a 6-O-methyl-2'-deoxyguanosine in DNA + L-cysteinyl-[protein] = S-methyl-L-cysteinyl-[protein] + a 2'-deoxyguanosine in DNA</text>
        <dbReference type="Rhea" id="RHEA:24000"/>
        <dbReference type="Rhea" id="RHEA-COMP:10131"/>
        <dbReference type="Rhea" id="RHEA-COMP:10132"/>
        <dbReference type="Rhea" id="RHEA-COMP:11367"/>
        <dbReference type="Rhea" id="RHEA-COMP:11368"/>
        <dbReference type="ChEBI" id="CHEBI:29950"/>
        <dbReference type="ChEBI" id="CHEBI:82612"/>
        <dbReference type="ChEBI" id="CHEBI:85445"/>
        <dbReference type="ChEBI" id="CHEBI:85448"/>
        <dbReference type="EC" id="2.1.1.63"/>
    </reaction>
</comment>
<accession>A0A0M7DZY3</accession>
<dbReference type="InterPro" id="IPR036388">
    <property type="entry name" value="WH-like_DNA-bd_sf"/>
</dbReference>
<dbReference type="KEGG" id="bpdz:BBN53_01830"/>
<dbReference type="InterPro" id="IPR014048">
    <property type="entry name" value="MethylDNA_cys_MeTrfase_DNA-bd"/>
</dbReference>
<evidence type="ECO:0000256" key="8">
    <source>
        <dbReference type="ARBA" id="ARBA00049348"/>
    </source>
</evidence>
<keyword evidence="3 9" id="KW-0963">Cytoplasm</keyword>
<dbReference type="Gene3D" id="1.10.10.10">
    <property type="entry name" value="Winged helix-like DNA-binding domain superfamily/Winged helix DNA-binding domain"/>
    <property type="match status" value="1"/>
</dbReference>
<comment type="miscellaneous">
    <text evidence="9">This enzyme catalyzes only one turnover and therefore is not strictly catalytic. According to one definition, an enzyme is a biocatalyst that acts repeatedly and over many reaction cycles.</text>
</comment>
<comment type="catalytic activity">
    <reaction evidence="1 9">
        <text>a 4-O-methyl-thymidine in DNA + L-cysteinyl-[protein] = a thymidine in DNA + S-methyl-L-cysteinyl-[protein]</text>
        <dbReference type="Rhea" id="RHEA:53428"/>
        <dbReference type="Rhea" id="RHEA-COMP:10131"/>
        <dbReference type="Rhea" id="RHEA-COMP:10132"/>
        <dbReference type="Rhea" id="RHEA-COMP:13555"/>
        <dbReference type="Rhea" id="RHEA-COMP:13556"/>
        <dbReference type="ChEBI" id="CHEBI:29950"/>
        <dbReference type="ChEBI" id="CHEBI:82612"/>
        <dbReference type="ChEBI" id="CHEBI:137386"/>
        <dbReference type="ChEBI" id="CHEBI:137387"/>
        <dbReference type="EC" id="2.1.1.63"/>
    </reaction>
</comment>
<evidence type="ECO:0000256" key="6">
    <source>
        <dbReference type="ARBA" id="ARBA00022763"/>
    </source>
</evidence>
<comment type="function">
    <text evidence="9">Involved in the cellular defense against the biological effects of O6-methylguanine (O6-MeG) and O4-methylthymine (O4-MeT) in DNA. Repairs the methylated nucleobase in DNA by stoichiometrically transferring the methyl group to a cysteine residue in the enzyme. This is a suicide reaction: the enzyme is irreversibly inactivated.</text>
</comment>
<gene>
    <name evidence="12" type="primary">ogt</name>
    <name evidence="11" type="ORF">BBN53_01830</name>
    <name evidence="12" type="ORF">ERS370011_01282</name>
</gene>
<evidence type="ECO:0000256" key="4">
    <source>
        <dbReference type="ARBA" id="ARBA00022603"/>
    </source>
</evidence>
<dbReference type="GO" id="GO:0032259">
    <property type="term" value="P:methylation"/>
    <property type="evidence" value="ECO:0007669"/>
    <property type="project" value="UniProtKB-KW"/>
</dbReference>
<feature type="active site" description="Nucleophile; methyl group acceptor" evidence="9">
    <location>
        <position position="135"/>
    </location>
</feature>
<reference evidence="12 13" key="1">
    <citation type="submission" date="2015-09" db="EMBL/GenBank/DDBJ databases">
        <authorList>
            <person name="Jackson K.R."/>
            <person name="Lunt B.L."/>
            <person name="Fisher J.N.B."/>
            <person name="Gardner A.V."/>
            <person name="Bailey M.E."/>
            <person name="Deus L.M."/>
            <person name="Earl A.S."/>
            <person name="Gibby P.D."/>
            <person name="Hartmann K.A."/>
            <person name="Liu J.E."/>
            <person name="Manci A.M."/>
            <person name="Nielsen D.A."/>
            <person name="Solomon M.B."/>
            <person name="Breakwell D.P."/>
            <person name="Burnett S.H."/>
            <person name="Grose J.H."/>
        </authorList>
    </citation>
    <scope>NUCLEOTIDE SEQUENCE [LARGE SCALE GENOMIC DNA]</scope>
    <source>
        <strain evidence="12 13">2789STDY5608636</strain>
    </source>
</reference>
<dbReference type="InterPro" id="IPR036631">
    <property type="entry name" value="MGMT_N_sf"/>
</dbReference>
<evidence type="ECO:0000256" key="1">
    <source>
        <dbReference type="ARBA" id="ARBA00001286"/>
    </source>
</evidence>
<comment type="similarity">
    <text evidence="2 9">Belongs to the MGMT family.</text>
</comment>
<dbReference type="PANTHER" id="PTHR10815:SF5">
    <property type="entry name" value="METHYLATED-DNA--PROTEIN-CYSTEINE METHYLTRANSFERASE"/>
    <property type="match status" value="1"/>
</dbReference>
<dbReference type="EC" id="2.1.1.63" evidence="9"/>
<comment type="subcellular location">
    <subcellularLocation>
        <location evidence="9">Cytoplasm</location>
    </subcellularLocation>
</comment>
<keyword evidence="4 9" id="KW-0489">Methyltransferase</keyword>
<evidence type="ECO:0000256" key="2">
    <source>
        <dbReference type="ARBA" id="ARBA00008711"/>
    </source>
</evidence>
<dbReference type="EMBL" id="CYTV01000003">
    <property type="protein sequence ID" value="CUI59389.1"/>
    <property type="molecule type" value="Genomic_DNA"/>
</dbReference>
<dbReference type="HAMAP" id="MF_00772">
    <property type="entry name" value="OGT"/>
    <property type="match status" value="1"/>
</dbReference>
<dbReference type="Proteomes" id="UP000092950">
    <property type="component" value="Chromosome"/>
</dbReference>
<keyword evidence="14" id="KW-1185">Reference proteome</keyword>
<dbReference type="CDD" id="cd06445">
    <property type="entry name" value="ATase"/>
    <property type="match status" value="1"/>
</dbReference>
<evidence type="ECO:0000313" key="14">
    <source>
        <dbReference type="Proteomes" id="UP000092950"/>
    </source>
</evidence>
<reference evidence="11 14" key="2">
    <citation type="submission" date="2016-07" db="EMBL/GenBank/DDBJ databases">
        <title>Complete genome sequences of Bordetella pseudohinzii.</title>
        <authorList>
            <person name="Spilker T."/>
            <person name="Darrah R."/>
            <person name="LiPuma J.J."/>
        </authorList>
    </citation>
    <scope>NUCLEOTIDE SEQUENCE [LARGE SCALE GENOMIC DNA]</scope>
    <source>
        <strain evidence="11 14">HI4681</strain>
    </source>
</reference>
<evidence type="ECO:0000259" key="10">
    <source>
        <dbReference type="Pfam" id="PF01035"/>
    </source>
</evidence>
<dbReference type="GO" id="GO:0005737">
    <property type="term" value="C:cytoplasm"/>
    <property type="evidence" value="ECO:0007669"/>
    <property type="project" value="UniProtKB-SubCell"/>
</dbReference>
<accession>A0A0J6C8B6</accession>
<dbReference type="Gene3D" id="3.30.160.70">
    <property type="entry name" value="Methylated DNA-protein cysteine methyltransferase domain"/>
    <property type="match status" value="1"/>
</dbReference>
<sequence length="185" mass="20292">MSRILDDSAALDIETPLGGLRLLASGPFLCGAWFLDQEDLGQPARPRPGEAELDVLRLAQAQLLQWFDGQRRAFDLPLAPRGTVFQRAVWDGLLALPFGATVSYGQLAQRIGRPRAIRALAQAVGRNPISIIIPCHRVVGYDTALTGFGGGLRRKHALLSHEGHRYPGHTARARRVCDGQMDLPW</sequence>
<dbReference type="GO" id="GO:0003908">
    <property type="term" value="F:methylated-DNA-[protein]-cysteine S-methyltransferase activity"/>
    <property type="evidence" value="ECO:0007669"/>
    <property type="project" value="UniProtKB-UniRule"/>
</dbReference>
<protein>
    <recommendedName>
        <fullName evidence="9">Methylated-DNA--protein-cysteine methyltransferase</fullName>
        <ecNumber evidence="9">2.1.1.63</ecNumber>
    </recommendedName>
    <alternativeName>
        <fullName evidence="9">6-O-methylguanine-DNA methyltransferase</fullName>
        <shortName evidence="9">MGMT</shortName>
    </alternativeName>
    <alternativeName>
        <fullName evidence="9">O-6-methylguanine-DNA-alkyltransferase</fullName>
    </alternativeName>
</protein>
<keyword evidence="7 9" id="KW-0234">DNA repair</keyword>
<evidence type="ECO:0000256" key="9">
    <source>
        <dbReference type="HAMAP-Rule" id="MF_00772"/>
    </source>
</evidence>
<dbReference type="FunFam" id="1.10.10.10:FF:000214">
    <property type="entry name" value="Methylated-DNA--protein-cysteine methyltransferase"/>
    <property type="match status" value="1"/>
</dbReference>
<dbReference type="Proteomes" id="UP000053096">
    <property type="component" value="Unassembled WGS sequence"/>
</dbReference>
<feature type="domain" description="Methylated-DNA-[protein]-cysteine S-methyltransferase DNA binding" evidence="10">
    <location>
        <begin position="85"/>
        <end position="163"/>
    </location>
</feature>
<organism evidence="12 13">
    <name type="scientific">Bordetella pseudohinzii</name>
    <dbReference type="NCBI Taxonomy" id="1331258"/>
    <lineage>
        <taxon>Bacteria</taxon>
        <taxon>Pseudomonadati</taxon>
        <taxon>Pseudomonadota</taxon>
        <taxon>Betaproteobacteria</taxon>
        <taxon>Burkholderiales</taxon>
        <taxon>Alcaligenaceae</taxon>
        <taxon>Bordetella</taxon>
    </lineage>
</organism>
<dbReference type="GO" id="GO:0006307">
    <property type="term" value="P:DNA alkylation repair"/>
    <property type="evidence" value="ECO:0007669"/>
    <property type="project" value="UniProtKB-UniRule"/>
</dbReference>
<dbReference type="PROSITE" id="PS00374">
    <property type="entry name" value="MGMT"/>
    <property type="match status" value="1"/>
</dbReference>